<evidence type="ECO:0000259" key="6">
    <source>
        <dbReference type="Pfam" id="PF13087"/>
    </source>
</evidence>
<evidence type="ECO:0000256" key="3">
    <source>
        <dbReference type="ARBA" id="ARBA00022806"/>
    </source>
</evidence>
<evidence type="ECO:0000256" key="1">
    <source>
        <dbReference type="ARBA" id="ARBA00022741"/>
    </source>
</evidence>
<protein>
    <submittedName>
        <fullName evidence="7">(rape) hypothetical protein</fullName>
    </submittedName>
</protein>
<dbReference type="FunFam" id="3.40.50.300:FF:005417">
    <property type="entry name" value="P-loop nucleoside triphosphate hydrolase superfamily protein"/>
    <property type="match status" value="1"/>
</dbReference>
<dbReference type="Pfam" id="PF13086">
    <property type="entry name" value="AAA_11"/>
    <property type="match status" value="1"/>
</dbReference>
<reference evidence="7" key="1">
    <citation type="submission" date="2021-01" db="EMBL/GenBank/DDBJ databases">
        <authorList>
            <consortium name="Genoscope - CEA"/>
            <person name="William W."/>
        </authorList>
    </citation>
    <scope>NUCLEOTIDE SEQUENCE</scope>
</reference>
<dbReference type="Gene3D" id="3.40.50.300">
    <property type="entry name" value="P-loop containing nucleotide triphosphate hydrolases"/>
    <property type="match status" value="2"/>
</dbReference>
<feature type="domain" description="DNA2/NAM7 helicase helicase" evidence="5">
    <location>
        <begin position="306"/>
        <end position="380"/>
    </location>
</feature>
<sequence length="670" mass="75779">MNNLIERRMAMEKNEKTTLFDRVSSWSIKDILNRDLFKQKRKTIPDRFGTVDEYVHCFIPHLLEETRTELFSSLKSLSRSPVFFTHSMEKRIKESSGSSSNTLLYDITLSNEDNFSAKYQPKCGDLIALTKTRPRRIDDLDPLLLAYVFKMDGDLIISVHVSRSLSPGEKHSIRFGVSLTTLTTNTRIWNALHNEAANSTLIQSVLQGNNQVRVRKQSCLETDMDDLCTHLPKSFISPGFVRKMMAARQALQRVRYFLKENSSGDELIEGSFKMDCFKRLVTVDCLQALSSLPKRFEEIPDLLETEDIKKFCLQNADIIFCTASGAAELNPVRTGSIELLVVDEAAQLKECESVAALQLPGLRHAVLIGDEYQLPAMVHNEECERAKFGRSLFERLVLLGHNKHLLNVQYRMHPSISRFPNKEFYGWRITDAEVVQESIYQKRFLQGNMFGSFSFINVGRGKEEFGDGHSPKNMVEVAMIAEIISNLSKGILISNLRIYESVCLYSYYMINLVTVSRERRMKVNVGVISPYKGQVRAIQERVGSLSSGQLLTLNVRSVDGFQGGEEDIIIISTVRSNGNGKVGFLSNRQRANVALTRARHCLWVVGNETTLALSGSIWGKLISESRSRGCFFEAADEKNLRDAMNEALLEDVSSSFGTLSIRRNRGRGGW</sequence>
<dbReference type="Pfam" id="PF13087">
    <property type="entry name" value="AAA_12"/>
    <property type="match status" value="1"/>
</dbReference>
<dbReference type="InterPro" id="IPR047187">
    <property type="entry name" value="SF1_C_Upf1"/>
</dbReference>
<evidence type="ECO:0000256" key="2">
    <source>
        <dbReference type="ARBA" id="ARBA00022801"/>
    </source>
</evidence>
<dbReference type="SUPFAM" id="SSF52540">
    <property type="entry name" value="P-loop containing nucleoside triphosphate hydrolases"/>
    <property type="match status" value="1"/>
</dbReference>
<dbReference type="AlphaFoldDB" id="A0A816JLQ2"/>
<organism evidence="7">
    <name type="scientific">Brassica napus</name>
    <name type="common">Rape</name>
    <dbReference type="NCBI Taxonomy" id="3708"/>
    <lineage>
        <taxon>Eukaryota</taxon>
        <taxon>Viridiplantae</taxon>
        <taxon>Streptophyta</taxon>
        <taxon>Embryophyta</taxon>
        <taxon>Tracheophyta</taxon>
        <taxon>Spermatophyta</taxon>
        <taxon>Magnoliopsida</taxon>
        <taxon>eudicotyledons</taxon>
        <taxon>Gunneridae</taxon>
        <taxon>Pentapetalae</taxon>
        <taxon>rosids</taxon>
        <taxon>malvids</taxon>
        <taxon>Brassicales</taxon>
        <taxon>Brassicaceae</taxon>
        <taxon>Brassiceae</taxon>
        <taxon>Brassica</taxon>
    </lineage>
</organism>
<dbReference type="InterPro" id="IPR041677">
    <property type="entry name" value="DNA2/NAM7_AAA_11"/>
</dbReference>
<keyword evidence="2" id="KW-0378">Hydrolase</keyword>
<dbReference type="GO" id="GO:0005524">
    <property type="term" value="F:ATP binding"/>
    <property type="evidence" value="ECO:0007669"/>
    <property type="project" value="UniProtKB-KW"/>
</dbReference>
<proteinExistence type="predicted"/>
<dbReference type="CDD" id="cd18808">
    <property type="entry name" value="SF1_C_Upf1"/>
    <property type="match status" value="1"/>
</dbReference>
<keyword evidence="3" id="KW-0347">Helicase</keyword>
<dbReference type="PANTHER" id="PTHR10887:SF468">
    <property type="entry name" value="P-LOOP CONTAINING NUCLEOSIDE TRIPHOSPHATE HYDROLASES SUPERFAMILY PROTEIN"/>
    <property type="match status" value="1"/>
</dbReference>
<evidence type="ECO:0000256" key="4">
    <source>
        <dbReference type="ARBA" id="ARBA00022840"/>
    </source>
</evidence>
<accession>A0A816JLQ2</accession>
<dbReference type="InterPro" id="IPR041679">
    <property type="entry name" value="DNA2/NAM7-like_C"/>
</dbReference>
<dbReference type="Proteomes" id="UP001295469">
    <property type="component" value="Chromosome C04"/>
</dbReference>
<gene>
    <name evidence="7" type="ORF">DARMORV10_C04P44080.1</name>
</gene>
<dbReference type="PANTHER" id="PTHR10887">
    <property type="entry name" value="DNA2/NAM7 HELICASE FAMILY"/>
    <property type="match status" value="1"/>
</dbReference>
<dbReference type="FunFam" id="3.40.50.300:FF:000326">
    <property type="entry name" value="P-loop containing nucleoside triphosphate hydrolase"/>
    <property type="match status" value="1"/>
</dbReference>
<dbReference type="GO" id="GO:0005694">
    <property type="term" value="C:chromosome"/>
    <property type="evidence" value="ECO:0007669"/>
    <property type="project" value="UniProtKB-ARBA"/>
</dbReference>
<keyword evidence="4" id="KW-0067">ATP-binding</keyword>
<name>A0A816JLQ2_BRANA</name>
<dbReference type="GO" id="GO:0016787">
    <property type="term" value="F:hydrolase activity"/>
    <property type="evidence" value="ECO:0007669"/>
    <property type="project" value="UniProtKB-KW"/>
</dbReference>
<dbReference type="InterPro" id="IPR045055">
    <property type="entry name" value="DNA2/NAM7-like"/>
</dbReference>
<feature type="domain" description="DNA2/NAM7 helicase-like C-terminal" evidence="6">
    <location>
        <begin position="389"/>
        <end position="608"/>
    </location>
</feature>
<dbReference type="GO" id="GO:0004386">
    <property type="term" value="F:helicase activity"/>
    <property type="evidence" value="ECO:0007669"/>
    <property type="project" value="UniProtKB-KW"/>
</dbReference>
<dbReference type="InterPro" id="IPR027417">
    <property type="entry name" value="P-loop_NTPase"/>
</dbReference>
<evidence type="ECO:0000259" key="5">
    <source>
        <dbReference type="Pfam" id="PF13086"/>
    </source>
</evidence>
<evidence type="ECO:0000313" key="7">
    <source>
        <dbReference type="EMBL" id="CAF1857946.1"/>
    </source>
</evidence>
<keyword evidence="1" id="KW-0547">Nucleotide-binding</keyword>
<dbReference type="EMBL" id="HG994368">
    <property type="protein sequence ID" value="CAF1857946.1"/>
    <property type="molecule type" value="Genomic_DNA"/>
</dbReference>